<evidence type="ECO:0000256" key="1">
    <source>
        <dbReference type="SAM" id="Phobius"/>
    </source>
</evidence>
<name>A0ABW5PH45_9BACL</name>
<accession>A0ABW5PH45</accession>
<organism evidence="2 3">
    <name type="scientific">Paenibacillus gansuensis</name>
    <dbReference type="NCBI Taxonomy" id="306542"/>
    <lineage>
        <taxon>Bacteria</taxon>
        <taxon>Bacillati</taxon>
        <taxon>Bacillota</taxon>
        <taxon>Bacilli</taxon>
        <taxon>Bacillales</taxon>
        <taxon>Paenibacillaceae</taxon>
        <taxon>Paenibacillus</taxon>
    </lineage>
</organism>
<reference evidence="3" key="1">
    <citation type="journal article" date="2019" name="Int. J. Syst. Evol. Microbiol.">
        <title>The Global Catalogue of Microorganisms (GCM) 10K type strain sequencing project: providing services to taxonomists for standard genome sequencing and annotation.</title>
        <authorList>
            <consortium name="The Broad Institute Genomics Platform"/>
            <consortium name="The Broad Institute Genome Sequencing Center for Infectious Disease"/>
            <person name="Wu L."/>
            <person name="Ma J."/>
        </authorList>
    </citation>
    <scope>NUCLEOTIDE SEQUENCE [LARGE SCALE GENOMIC DNA]</scope>
    <source>
        <strain evidence="3">KCTC 3950</strain>
    </source>
</reference>
<feature type="transmembrane region" description="Helical" evidence="1">
    <location>
        <begin position="117"/>
        <end position="135"/>
    </location>
</feature>
<keyword evidence="1" id="KW-0472">Membrane</keyword>
<comment type="caution">
    <text evidence="2">The sequence shown here is derived from an EMBL/GenBank/DDBJ whole genome shotgun (WGS) entry which is preliminary data.</text>
</comment>
<feature type="transmembrane region" description="Helical" evidence="1">
    <location>
        <begin position="156"/>
        <end position="176"/>
    </location>
</feature>
<sequence length="209" mass="23883">MLVYLVGYLVLWTAMILMTLVIFRFRIEKYKIQIVLTGLTLAPISTLIQFQAYSFLGILQISCYVILLWLFLKVNIGYALLMACTGYILSVIPDVLTDWFYEAVLDIQVVNADVQRVAILLFNLLVIFIFRKFRLGFSFVPEHKSNALELRSDNKGILILIGITIFVIIIGTIFVTSEAGQIYVLAVLVALCLILSVMFRLYYVKDMED</sequence>
<feature type="transmembrane region" description="Helical" evidence="1">
    <location>
        <begin position="6"/>
        <end position="23"/>
    </location>
</feature>
<keyword evidence="1" id="KW-0812">Transmembrane</keyword>
<proteinExistence type="predicted"/>
<dbReference type="EMBL" id="JBHUME010000008">
    <property type="protein sequence ID" value="MFD2613317.1"/>
    <property type="molecule type" value="Genomic_DNA"/>
</dbReference>
<dbReference type="Proteomes" id="UP001597541">
    <property type="component" value="Unassembled WGS sequence"/>
</dbReference>
<feature type="transmembrane region" description="Helical" evidence="1">
    <location>
        <begin position="79"/>
        <end position="97"/>
    </location>
</feature>
<feature type="transmembrane region" description="Helical" evidence="1">
    <location>
        <begin position="54"/>
        <end position="72"/>
    </location>
</feature>
<evidence type="ECO:0000313" key="2">
    <source>
        <dbReference type="EMBL" id="MFD2613317.1"/>
    </source>
</evidence>
<feature type="transmembrane region" description="Helical" evidence="1">
    <location>
        <begin position="182"/>
        <end position="203"/>
    </location>
</feature>
<keyword evidence="3" id="KW-1185">Reference proteome</keyword>
<keyword evidence="1" id="KW-1133">Transmembrane helix</keyword>
<dbReference type="RefSeq" id="WP_377603315.1">
    <property type="nucleotide sequence ID" value="NZ_JBHUME010000008.1"/>
</dbReference>
<gene>
    <name evidence="2" type="ORF">ACFSUF_12875</name>
</gene>
<evidence type="ECO:0000313" key="3">
    <source>
        <dbReference type="Proteomes" id="UP001597541"/>
    </source>
</evidence>
<protein>
    <submittedName>
        <fullName evidence="2">Uncharacterized protein</fullName>
    </submittedName>
</protein>